<evidence type="ECO:0000313" key="1">
    <source>
        <dbReference type="EMBL" id="VAX00620.1"/>
    </source>
</evidence>
<reference evidence="1" key="1">
    <citation type="submission" date="2018-06" db="EMBL/GenBank/DDBJ databases">
        <authorList>
            <person name="Zhirakovskaya E."/>
        </authorList>
    </citation>
    <scope>NUCLEOTIDE SEQUENCE</scope>
</reference>
<organism evidence="1">
    <name type="scientific">hydrothermal vent metagenome</name>
    <dbReference type="NCBI Taxonomy" id="652676"/>
    <lineage>
        <taxon>unclassified sequences</taxon>
        <taxon>metagenomes</taxon>
        <taxon>ecological metagenomes</taxon>
    </lineage>
</organism>
<proteinExistence type="predicted"/>
<sequence length="47" mass="5163">MSNIQNDNDAKTKAKNTLVINKVKPIAIPKSTTEVNDKAQPIQKTRG</sequence>
<gene>
    <name evidence="1" type="ORF">MNBD_GAMMA19-289</name>
</gene>
<protein>
    <submittedName>
        <fullName evidence="1">Uncharacterized protein</fullName>
    </submittedName>
</protein>
<dbReference type="AlphaFoldDB" id="A0A3B1AQX0"/>
<name>A0A3B1AQX0_9ZZZZ</name>
<dbReference type="EMBL" id="UOFV01000218">
    <property type="protein sequence ID" value="VAX00620.1"/>
    <property type="molecule type" value="Genomic_DNA"/>
</dbReference>
<accession>A0A3B1AQX0</accession>